<gene>
    <name evidence="4" type="ORF">HaLaN_02926</name>
</gene>
<keyword evidence="1" id="KW-0677">Repeat</keyword>
<keyword evidence="5" id="KW-1185">Reference proteome</keyword>
<organism evidence="4 5">
    <name type="scientific">Haematococcus lacustris</name>
    <name type="common">Green alga</name>
    <name type="synonym">Haematococcus pluvialis</name>
    <dbReference type="NCBI Taxonomy" id="44745"/>
    <lineage>
        <taxon>Eukaryota</taxon>
        <taxon>Viridiplantae</taxon>
        <taxon>Chlorophyta</taxon>
        <taxon>core chlorophytes</taxon>
        <taxon>Chlorophyceae</taxon>
        <taxon>CS clade</taxon>
        <taxon>Chlamydomonadales</taxon>
        <taxon>Haematococcaceae</taxon>
        <taxon>Haematococcus</taxon>
    </lineage>
</organism>
<comment type="caution">
    <text evidence="4">The sequence shown here is derived from an EMBL/GenBank/DDBJ whole genome shotgun (WGS) entry which is preliminary data.</text>
</comment>
<evidence type="ECO:0000313" key="4">
    <source>
        <dbReference type="EMBL" id="GFH08030.1"/>
    </source>
</evidence>
<accession>A0A699YCU3</accession>
<dbReference type="InterPro" id="IPR039663">
    <property type="entry name" value="AIP/AIPL1/TTC9"/>
</dbReference>
<dbReference type="PANTHER" id="PTHR11242">
    <property type="entry name" value="ARYL HYDROCARBON RECEPTOR INTERACTING PROTEIN RELATED"/>
    <property type="match status" value="1"/>
</dbReference>
<dbReference type="SUPFAM" id="SSF48452">
    <property type="entry name" value="TPR-like"/>
    <property type="match status" value="1"/>
</dbReference>
<keyword evidence="3" id="KW-0472">Membrane</keyword>
<dbReference type="PANTHER" id="PTHR11242:SF19">
    <property type="entry name" value="OS07G0161000 PROTEIN"/>
    <property type="match status" value="1"/>
</dbReference>
<evidence type="ECO:0000256" key="2">
    <source>
        <dbReference type="ARBA" id="ARBA00022803"/>
    </source>
</evidence>
<feature type="transmembrane region" description="Helical" evidence="3">
    <location>
        <begin position="62"/>
        <end position="95"/>
    </location>
</feature>
<sequence>MMGSMTPEMMAQAQSMAAGMSAADMQRAQEQMKNMSADDLQRATTQATAQLSAQQQYVLTALVLLLVAVVVAVVAVVMLLVVAVIVTTVMTVWLLVGPACQQASQQLKAEGNALHSAGKFKEAVEKYERAKSNVAGHSNTTSQELRTACTLNLSSCYLNLKDWAKCIAQCNEVLQASSSAQQG</sequence>
<keyword evidence="3" id="KW-0812">Transmembrane</keyword>
<reference evidence="4 5" key="1">
    <citation type="submission" date="2020-02" db="EMBL/GenBank/DDBJ databases">
        <title>Draft genome sequence of Haematococcus lacustris strain NIES-144.</title>
        <authorList>
            <person name="Morimoto D."/>
            <person name="Nakagawa S."/>
            <person name="Yoshida T."/>
            <person name="Sawayama S."/>
        </authorList>
    </citation>
    <scope>NUCLEOTIDE SEQUENCE [LARGE SCALE GENOMIC DNA]</scope>
    <source>
        <strain evidence="4 5">NIES-144</strain>
    </source>
</reference>
<dbReference type="Proteomes" id="UP000485058">
    <property type="component" value="Unassembled WGS sequence"/>
</dbReference>
<dbReference type="Gene3D" id="1.25.40.10">
    <property type="entry name" value="Tetratricopeptide repeat domain"/>
    <property type="match status" value="1"/>
</dbReference>
<dbReference type="InterPro" id="IPR011990">
    <property type="entry name" value="TPR-like_helical_dom_sf"/>
</dbReference>
<name>A0A699YCU3_HAELA</name>
<evidence type="ECO:0000256" key="1">
    <source>
        <dbReference type="ARBA" id="ARBA00022737"/>
    </source>
</evidence>
<evidence type="ECO:0000256" key="3">
    <source>
        <dbReference type="SAM" id="Phobius"/>
    </source>
</evidence>
<dbReference type="EMBL" id="BLLF01000132">
    <property type="protein sequence ID" value="GFH08030.1"/>
    <property type="molecule type" value="Genomic_DNA"/>
</dbReference>
<protein>
    <submittedName>
        <fullName evidence="4">TPR_REGION domain-containing protein</fullName>
    </submittedName>
</protein>
<proteinExistence type="predicted"/>
<dbReference type="AlphaFoldDB" id="A0A699YCU3"/>
<keyword evidence="2" id="KW-0802">TPR repeat</keyword>
<keyword evidence="3" id="KW-1133">Transmembrane helix</keyword>
<evidence type="ECO:0000313" key="5">
    <source>
        <dbReference type="Proteomes" id="UP000485058"/>
    </source>
</evidence>